<dbReference type="GeneID" id="64601624"/>
<gene>
    <name evidence="1" type="ORF">HD556DRAFT_1450960</name>
</gene>
<protein>
    <submittedName>
        <fullName evidence="1">Uncharacterized protein</fullName>
    </submittedName>
</protein>
<comment type="caution">
    <text evidence="1">The sequence shown here is derived from an EMBL/GenBank/DDBJ whole genome shotgun (WGS) entry which is preliminary data.</text>
</comment>
<proteinExistence type="predicted"/>
<dbReference type="Proteomes" id="UP000719766">
    <property type="component" value="Unassembled WGS sequence"/>
</dbReference>
<dbReference type="OrthoDB" id="2686056at2759"/>
<name>A0A9P7A9Y1_9AGAM</name>
<accession>A0A9P7A9Y1</accession>
<dbReference type="EMBL" id="JABBWE010000116">
    <property type="protein sequence ID" value="KAG1785209.1"/>
    <property type="molecule type" value="Genomic_DNA"/>
</dbReference>
<organism evidence="1 2">
    <name type="scientific">Suillus plorans</name>
    <dbReference type="NCBI Taxonomy" id="116603"/>
    <lineage>
        <taxon>Eukaryota</taxon>
        <taxon>Fungi</taxon>
        <taxon>Dikarya</taxon>
        <taxon>Basidiomycota</taxon>
        <taxon>Agaricomycotina</taxon>
        <taxon>Agaricomycetes</taxon>
        <taxon>Agaricomycetidae</taxon>
        <taxon>Boletales</taxon>
        <taxon>Suillineae</taxon>
        <taxon>Suillaceae</taxon>
        <taxon>Suillus</taxon>
    </lineage>
</organism>
<sequence length="306" mass="33337">MLSYVSSSCPQSQSAAIDATALALPPCSSLTPLSLKDHETFLLLQPSHRSQKIWTAELDRAQLERKMVSLNVWHDLPIFRGRVNPAAADWIERWAIDDPSPLLAVLPAEAETSLASDGDALTPFAIMSVAMDAFAQAAPPVVEVEADTQLALWDAQQAARCMHPLSGPAITVASVGQDTQADLDAADGYQDAYLEPLRIFDAVIGEIVHPYAKMALGALSCTAKDQAVKATEAHALEAEVARLCMMKEALHGEIKTLRTGSESSERYIYFSPFLPLQPPPTGILSVYFSYTYVYTYQQRQISNIAL</sequence>
<dbReference type="AlphaFoldDB" id="A0A9P7A9Y1"/>
<reference evidence="1" key="1">
    <citation type="journal article" date="2020" name="New Phytol.">
        <title>Comparative genomics reveals dynamic genome evolution in host specialist ectomycorrhizal fungi.</title>
        <authorList>
            <person name="Lofgren L.A."/>
            <person name="Nguyen N.H."/>
            <person name="Vilgalys R."/>
            <person name="Ruytinx J."/>
            <person name="Liao H.L."/>
            <person name="Branco S."/>
            <person name="Kuo A."/>
            <person name="LaButti K."/>
            <person name="Lipzen A."/>
            <person name="Andreopoulos W."/>
            <person name="Pangilinan J."/>
            <person name="Riley R."/>
            <person name="Hundley H."/>
            <person name="Na H."/>
            <person name="Barry K."/>
            <person name="Grigoriev I.V."/>
            <person name="Stajich J.E."/>
            <person name="Kennedy P.G."/>
        </authorList>
    </citation>
    <scope>NUCLEOTIDE SEQUENCE</scope>
    <source>
        <strain evidence="1">S12</strain>
    </source>
</reference>
<keyword evidence="2" id="KW-1185">Reference proteome</keyword>
<evidence type="ECO:0000313" key="2">
    <source>
        <dbReference type="Proteomes" id="UP000719766"/>
    </source>
</evidence>
<dbReference type="RefSeq" id="XP_041152694.1">
    <property type="nucleotide sequence ID" value="XM_041307860.1"/>
</dbReference>
<evidence type="ECO:0000313" key="1">
    <source>
        <dbReference type="EMBL" id="KAG1785209.1"/>
    </source>
</evidence>